<sequence length="158" mass="17333">MSDQAAESEAKKGGSGVVPGIILGLVAAIGGYAVVGLDLLHLRPEEETPVEEPKYVAPAAGVFLDIPQIIVMNGPFLAGRHLRFRGVLEVRPEDADKVAVLMPRVVDVLQTFLRSVKAEYFDYPDAIDQFRDHMRHRVVDVIGEEPLIDLLILELVPN</sequence>
<keyword evidence="1" id="KW-0472">Membrane</keyword>
<evidence type="ECO:0008006" key="4">
    <source>
        <dbReference type="Google" id="ProtNLM"/>
    </source>
</evidence>
<keyword evidence="1" id="KW-1133">Transmembrane helix</keyword>
<reference evidence="3" key="1">
    <citation type="submission" date="2016-09" db="EMBL/GenBank/DDBJ databases">
        <authorList>
            <person name="Wibberg D."/>
        </authorList>
    </citation>
    <scope>NUCLEOTIDE SEQUENCE [LARGE SCALE GENOMIC DNA]</scope>
</reference>
<organism evidence="2 3">
    <name type="scientific">Donghicola eburneus</name>
    <dbReference type="NCBI Taxonomy" id="393278"/>
    <lineage>
        <taxon>Bacteria</taxon>
        <taxon>Pseudomonadati</taxon>
        <taxon>Pseudomonadota</taxon>
        <taxon>Alphaproteobacteria</taxon>
        <taxon>Rhodobacterales</taxon>
        <taxon>Roseobacteraceae</taxon>
        <taxon>Donghicola</taxon>
    </lineage>
</organism>
<evidence type="ECO:0000313" key="2">
    <source>
        <dbReference type="EMBL" id="SCM69447.1"/>
    </source>
</evidence>
<evidence type="ECO:0000313" key="3">
    <source>
        <dbReference type="Proteomes" id="UP000184085"/>
    </source>
</evidence>
<dbReference type="RefSeq" id="WP_072709037.1">
    <property type="nucleotide sequence ID" value="NZ_FMJB01000064.1"/>
</dbReference>
<proteinExistence type="predicted"/>
<evidence type="ECO:0000256" key="1">
    <source>
        <dbReference type="SAM" id="Phobius"/>
    </source>
</evidence>
<keyword evidence="1" id="KW-0812">Transmembrane</keyword>
<dbReference type="Proteomes" id="UP000184085">
    <property type="component" value="Unassembled WGS sequence"/>
</dbReference>
<dbReference type="AlphaFoldDB" id="A0A1M4N5W9"/>
<name>A0A1M4N5W9_9RHOB</name>
<accession>A0A1M4N5W9</accession>
<gene>
    <name evidence="2" type="ORF">KARMA_3686</name>
</gene>
<feature type="transmembrane region" description="Helical" evidence="1">
    <location>
        <begin position="55"/>
        <end position="78"/>
    </location>
</feature>
<protein>
    <recommendedName>
        <fullName evidence="4">Flagellar protein FliL</fullName>
    </recommendedName>
</protein>
<dbReference type="EMBL" id="FMJB01000064">
    <property type="protein sequence ID" value="SCM69447.1"/>
    <property type="molecule type" value="Genomic_DNA"/>
</dbReference>
<keyword evidence="3" id="KW-1185">Reference proteome</keyword>
<feature type="transmembrane region" description="Helical" evidence="1">
    <location>
        <begin position="16"/>
        <end position="35"/>
    </location>
</feature>